<name>A0A3M6TIT3_POCDA</name>
<comment type="caution">
    <text evidence="1">The sequence shown here is derived from an EMBL/GenBank/DDBJ whole genome shotgun (WGS) entry which is preliminary data.</text>
</comment>
<accession>A0A3M6TIT3</accession>
<reference evidence="1 2" key="1">
    <citation type="journal article" date="2018" name="Sci. Rep.">
        <title>Comparative analysis of the Pocillopora damicornis genome highlights role of immune system in coral evolution.</title>
        <authorList>
            <person name="Cunning R."/>
            <person name="Bay R.A."/>
            <person name="Gillette P."/>
            <person name="Baker A.C."/>
            <person name="Traylor-Knowles N."/>
        </authorList>
    </citation>
    <scope>NUCLEOTIDE SEQUENCE [LARGE SCALE GENOMIC DNA]</scope>
    <source>
        <strain evidence="1">RSMAS</strain>
        <tissue evidence="1">Whole animal</tissue>
    </source>
</reference>
<gene>
    <name evidence="1" type="ORF">pdam_00017747</name>
</gene>
<sequence>MKTQEAFNEVFMLALPKGQSFASTKEIYQVVNTCHHWIASEVGILYDKTEMGRDLTLKYISDNLCPPKEHSAPLILHHRAMDKLTAFNSTD</sequence>
<dbReference type="EMBL" id="RCHS01003508">
    <property type="protein sequence ID" value="RMX41290.1"/>
    <property type="molecule type" value="Genomic_DNA"/>
</dbReference>
<evidence type="ECO:0000313" key="2">
    <source>
        <dbReference type="Proteomes" id="UP000275408"/>
    </source>
</evidence>
<dbReference type="AlphaFoldDB" id="A0A3M6TIT3"/>
<keyword evidence="2" id="KW-1185">Reference proteome</keyword>
<proteinExistence type="predicted"/>
<protein>
    <submittedName>
        <fullName evidence="1">Uncharacterized protein</fullName>
    </submittedName>
</protein>
<dbReference type="Proteomes" id="UP000275408">
    <property type="component" value="Unassembled WGS sequence"/>
</dbReference>
<feature type="non-terminal residue" evidence="1">
    <location>
        <position position="91"/>
    </location>
</feature>
<organism evidence="1 2">
    <name type="scientific">Pocillopora damicornis</name>
    <name type="common">Cauliflower coral</name>
    <name type="synonym">Millepora damicornis</name>
    <dbReference type="NCBI Taxonomy" id="46731"/>
    <lineage>
        <taxon>Eukaryota</taxon>
        <taxon>Metazoa</taxon>
        <taxon>Cnidaria</taxon>
        <taxon>Anthozoa</taxon>
        <taxon>Hexacorallia</taxon>
        <taxon>Scleractinia</taxon>
        <taxon>Astrocoeniina</taxon>
        <taxon>Pocilloporidae</taxon>
        <taxon>Pocillopora</taxon>
    </lineage>
</organism>
<evidence type="ECO:0000313" key="1">
    <source>
        <dbReference type="EMBL" id="RMX41290.1"/>
    </source>
</evidence>